<dbReference type="PANTHER" id="PTHR43813">
    <property type="entry name" value="ACYL-ACTIVATING ENZYME 16, CHLOROPLASTIC-RELATED"/>
    <property type="match status" value="1"/>
</dbReference>
<feature type="domain" description="AMP-dependent synthetase/ligase" evidence="1">
    <location>
        <begin position="17"/>
        <end position="459"/>
    </location>
</feature>
<evidence type="ECO:0000313" key="3">
    <source>
        <dbReference type="Proteomes" id="UP000287502"/>
    </source>
</evidence>
<keyword evidence="3" id="KW-1185">Reference proteome</keyword>
<gene>
    <name evidence="2" type="ORF">EP073_06925</name>
</gene>
<keyword evidence="2" id="KW-0436">Ligase</keyword>
<dbReference type="Gene3D" id="3.40.50.12780">
    <property type="entry name" value="N-terminal domain of ligase-like"/>
    <property type="match status" value="1"/>
</dbReference>
<evidence type="ECO:0000313" key="2">
    <source>
        <dbReference type="EMBL" id="QAR33140.1"/>
    </source>
</evidence>
<dbReference type="InterPro" id="IPR020845">
    <property type="entry name" value="AMP-binding_CS"/>
</dbReference>
<dbReference type="GO" id="GO:0016874">
    <property type="term" value="F:ligase activity"/>
    <property type="evidence" value="ECO:0007669"/>
    <property type="project" value="UniProtKB-KW"/>
</dbReference>
<dbReference type="Pfam" id="PF00501">
    <property type="entry name" value="AMP-binding"/>
    <property type="match status" value="1"/>
</dbReference>
<dbReference type="InterPro" id="IPR052987">
    <property type="entry name" value="Chloroplast_AMP-bd_Enzymes"/>
</dbReference>
<dbReference type="RefSeq" id="WP_128466426.1">
    <property type="nucleotide sequence ID" value="NZ_CP035108.1"/>
</dbReference>
<name>A0A3R5UYV2_9BACT</name>
<dbReference type="PROSITE" id="PS00455">
    <property type="entry name" value="AMP_BINDING"/>
    <property type="match status" value="1"/>
</dbReference>
<dbReference type="EMBL" id="CP035108">
    <property type="protein sequence ID" value="QAR33140.1"/>
    <property type="molecule type" value="Genomic_DNA"/>
</dbReference>
<dbReference type="KEGG" id="gtl:EP073_06925"/>
<dbReference type="AlphaFoldDB" id="A0A3R5UYV2"/>
<proteinExistence type="predicted"/>
<dbReference type="Proteomes" id="UP000287502">
    <property type="component" value="Chromosome"/>
</dbReference>
<dbReference type="InterPro" id="IPR042099">
    <property type="entry name" value="ANL_N_sf"/>
</dbReference>
<dbReference type="SUPFAM" id="SSF56801">
    <property type="entry name" value="Acetyl-CoA synthetase-like"/>
    <property type="match status" value="1"/>
</dbReference>
<accession>A0A3R5UYV2</accession>
<sequence>MNKKNKNPETLFHSFIQSVDRHKNNTAFIYRSAEQEHKVTFEKLFEDVLLLSRSFAEKKIVKDTRVLLLSDNRYSWIVTDLALVSLGAISVPRGSECPEQELSFIMEHSGCEFIIFETEKLYDDHKAFVNTLERVKGVFIMEGEHRHKIFSRIYTYNDLLTDRTISDEDIARFRARKHKLFKEDVFTLIYTSGTTGVPKGVMLTHDNIMYNLEVIPWLIALRPDDTWLSILPTWHIFERAAEYAALMSGCCTIYSSIKTFSADLEHYKPTIVATVPRLWESMYTKVNAALEKQGKTKHRIFTSLVAVSAAYKRNKRRLKGHLPVFEKEPKMTKLINDFKAFAACCALYPLNLLAAKKLKAVQAKFGGRMRLAISGGGSLPQYLDEWIDALGIRIINAYGMTECAPAIAGRALNCEIFGTLGPAVGNTLLRITDDENRPLPAGVEGEIQVKGRQVMPGYYDNDEENEKTFTADGYLKTGDLGKLTRTGELVITGRIKEIIVLANGENIDPSRIESTITKLPFVKDAVLVGQDRKGLGALIVPDLEKLKEAFLPKIENMVHDAQDMLKDSRVIEQAKREINKLLNAKKGFKPHEKVHNIHFMENDFEPGKDLTNTLKKKRHAIEKRYQSIIQKLFGKD</sequence>
<dbReference type="OrthoDB" id="9799237at2"/>
<dbReference type="Pfam" id="PF23562">
    <property type="entry name" value="AMP-binding_C_3"/>
    <property type="match status" value="1"/>
</dbReference>
<evidence type="ECO:0000259" key="1">
    <source>
        <dbReference type="Pfam" id="PF00501"/>
    </source>
</evidence>
<reference evidence="2 3" key="1">
    <citation type="submission" date="2019-01" db="EMBL/GenBank/DDBJ databases">
        <title>Geovibrio thiophilus DSM 11263, complete genome.</title>
        <authorList>
            <person name="Spring S."/>
            <person name="Bunk B."/>
            <person name="Sproer C."/>
        </authorList>
    </citation>
    <scope>NUCLEOTIDE SEQUENCE [LARGE SCALE GENOMIC DNA]</scope>
    <source>
        <strain evidence="2 3">DSM 11263</strain>
    </source>
</reference>
<dbReference type="InterPro" id="IPR000873">
    <property type="entry name" value="AMP-dep_synth/lig_dom"/>
</dbReference>
<organism evidence="2 3">
    <name type="scientific">Geovibrio thiophilus</name>
    <dbReference type="NCBI Taxonomy" id="139438"/>
    <lineage>
        <taxon>Bacteria</taxon>
        <taxon>Pseudomonadati</taxon>
        <taxon>Deferribacterota</taxon>
        <taxon>Deferribacteres</taxon>
        <taxon>Deferribacterales</taxon>
        <taxon>Geovibrionaceae</taxon>
        <taxon>Geovibrio</taxon>
    </lineage>
</organism>
<dbReference type="PANTHER" id="PTHR43813:SF1">
    <property type="entry name" value="ACYL-ACTIVATING ENZYME 16, CHLOROPLASTIC-RELATED"/>
    <property type="match status" value="1"/>
</dbReference>
<protein>
    <submittedName>
        <fullName evidence="2">Long-chain fatty acid--CoA ligase</fullName>
    </submittedName>
</protein>